<protein>
    <submittedName>
        <fullName evidence="1">Uncharacterized protein</fullName>
    </submittedName>
</protein>
<dbReference type="Proteomes" id="UP001314170">
    <property type="component" value="Unassembled WGS sequence"/>
</dbReference>
<reference evidence="1 2" key="1">
    <citation type="submission" date="2024-01" db="EMBL/GenBank/DDBJ databases">
        <authorList>
            <person name="Waweru B."/>
        </authorList>
    </citation>
    <scope>NUCLEOTIDE SEQUENCE [LARGE SCALE GENOMIC DNA]</scope>
</reference>
<comment type="caution">
    <text evidence="1">The sequence shown here is derived from an EMBL/GenBank/DDBJ whole genome shotgun (WGS) entry which is preliminary data.</text>
</comment>
<dbReference type="AlphaFoldDB" id="A0AAV1R1Z2"/>
<sequence length="97" mass="11381">MRDLSKLEKRWEAVAYKFGFARTLEAPPYISYSGSSSTWSAREESRNRVFSKWAKIMEVSWEKDTNLWQFEEKVRDYLTSIPTRASDLYGRGGLSRS</sequence>
<keyword evidence="2" id="KW-1185">Reference proteome</keyword>
<evidence type="ECO:0000313" key="2">
    <source>
        <dbReference type="Proteomes" id="UP001314170"/>
    </source>
</evidence>
<proteinExistence type="predicted"/>
<accession>A0AAV1R1Z2</accession>
<gene>
    <name evidence="1" type="ORF">DCAF_LOCUS4752</name>
</gene>
<dbReference type="EMBL" id="CAWUPB010000851">
    <property type="protein sequence ID" value="CAK7327045.1"/>
    <property type="molecule type" value="Genomic_DNA"/>
</dbReference>
<evidence type="ECO:0000313" key="1">
    <source>
        <dbReference type="EMBL" id="CAK7327045.1"/>
    </source>
</evidence>
<name>A0AAV1R1Z2_9ROSI</name>
<organism evidence="1 2">
    <name type="scientific">Dovyalis caffra</name>
    <dbReference type="NCBI Taxonomy" id="77055"/>
    <lineage>
        <taxon>Eukaryota</taxon>
        <taxon>Viridiplantae</taxon>
        <taxon>Streptophyta</taxon>
        <taxon>Embryophyta</taxon>
        <taxon>Tracheophyta</taxon>
        <taxon>Spermatophyta</taxon>
        <taxon>Magnoliopsida</taxon>
        <taxon>eudicotyledons</taxon>
        <taxon>Gunneridae</taxon>
        <taxon>Pentapetalae</taxon>
        <taxon>rosids</taxon>
        <taxon>fabids</taxon>
        <taxon>Malpighiales</taxon>
        <taxon>Salicaceae</taxon>
        <taxon>Flacourtieae</taxon>
        <taxon>Dovyalis</taxon>
    </lineage>
</organism>